<comment type="similarity">
    <text evidence="1 3 4">Belongs to the glutamine synthetase family.</text>
</comment>
<name>A0A084JAC6_9CLOT</name>
<dbReference type="GO" id="GO:0019740">
    <property type="term" value="P:nitrogen utilization"/>
    <property type="evidence" value="ECO:0007669"/>
    <property type="project" value="TreeGrafter"/>
</dbReference>
<evidence type="ECO:0000313" key="6">
    <source>
        <dbReference type="EMBL" id="KEZ85910.1"/>
    </source>
</evidence>
<dbReference type="AlphaFoldDB" id="A0A084JAC6"/>
<proteinExistence type="inferred from homology"/>
<dbReference type="RefSeq" id="WP_035133645.1">
    <property type="nucleotide sequence ID" value="NZ_JPMD01000028.1"/>
</dbReference>
<dbReference type="GO" id="GO:0004356">
    <property type="term" value="F:glutamine synthetase activity"/>
    <property type="evidence" value="ECO:0007669"/>
    <property type="project" value="UniProtKB-EC"/>
</dbReference>
<reference evidence="6 7" key="1">
    <citation type="submission" date="2014-07" db="EMBL/GenBank/DDBJ databases">
        <title>Draft genome of Clostridium sulfidigenes 113A isolated from sediments associated with methane hydrate from Krishna Godavari basin.</title>
        <authorList>
            <person name="Honkalas V.S."/>
            <person name="Dabir A.P."/>
            <person name="Arora P."/>
            <person name="Dhakephalkar P.K."/>
        </authorList>
    </citation>
    <scope>NUCLEOTIDE SEQUENCE [LARGE SCALE GENOMIC DNA]</scope>
    <source>
        <strain evidence="6 7">113A</strain>
    </source>
</reference>
<dbReference type="PANTHER" id="PTHR43407:SF1">
    <property type="entry name" value="LENGSIN"/>
    <property type="match status" value="1"/>
</dbReference>
<sequence length="630" mass="72737">MSLLFVIPTNKQNKEELLKILQQHKEIRFVSLVGIDFLGNDTDEKIPVKNFIEDIETFLHGTAVQTDGSSVILPGIATLNNAKVDMKVDLTCNWYVDYNYDYIDEETNKPVGTIRMPCHLYHEDVAVDSRYILKNSVDHFRASMMKLFEENPQFLTNFDINYDEIEDVSITAATELEFWVNTPNELAEIEELSTSQVLKEQYWKRTKGPVRTALEKSLDLLAKYGLEPEMGHKEVGGVKAKLSESGVLTHIMEQLEVDWKFSTALQTCDNELLVRGLIKETFRKNGLEVTFQAKPIEEVAGNGEHLHVGVTLKLKNGKMMNLFHSYAEKDFLSEVGYGAIMGVLKNYEVINPFVSSNYDALQRLKPGFEAPVCIVTSLGFTKDVPSRNRTILVGLVRDAINPMATRFELRSPNPNTNIYLVLSSVIISMVDGISYVVTNNKSREELLAELSKKPGEKTSYLEEGRCYRSEEDVFEFYTEEEREEYFGKAPSTVYENLLAFDDESRVHVLTKDGVITNKVIKGYKEAVLERWTTELEHRILPNYSNEIRNIRRSNGDDFMEYDLEKWSEINKLREKLMKDNYVSRSLFTQMREAINDKNYKELSELQLIVDEDMRILRRLYMNYRRNLMDI</sequence>
<dbReference type="GO" id="GO:0005737">
    <property type="term" value="C:cytoplasm"/>
    <property type="evidence" value="ECO:0007669"/>
    <property type="project" value="TreeGrafter"/>
</dbReference>
<dbReference type="SUPFAM" id="SSF55931">
    <property type="entry name" value="Glutamine synthetase/guanido kinase"/>
    <property type="match status" value="1"/>
</dbReference>
<dbReference type="PROSITE" id="PS51987">
    <property type="entry name" value="GS_CATALYTIC"/>
    <property type="match status" value="1"/>
</dbReference>
<dbReference type="InterPro" id="IPR014746">
    <property type="entry name" value="Gln_synth/guanido_kin_cat_dom"/>
</dbReference>
<dbReference type="Proteomes" id="UP000028542">
    <property type="component" value="Unassembled WGS sequence"/>
</dbReference>
<evidence type="ECO:0000313" key="7">
    <source>
        <dbReference type="Proteomes" id="UP000028542"/>
    </source>
</evidence>
<evidence type="ECO:0000256" key="3">
    <source>
        <dbReference type="PROSITE-ProRule" id="PRU01331"/>
    </source>
</evidence>
<dbReference type="InterPro" id="IPR008146">
    <property type="entry name" value="Gln_synth_cat_dom"/>
</dbReference>
<dbReference type="Gene3D" id="3.30.590.10">
    <property type="entry name" value="Glutamine synthetase/guanido kinase, catalytic domain"/>
    <property type="match status" value="1"/>
</dbReference>
<evidence type="ECO:0000256" key="2">
    <source>
        <dbReference type="ARBA" id="ARBA00012937"/>
    </source>
</evidence>
<dbReference type="EC" id="6.3.1.2" evidence="2"/>
<accession>A0A084JAC6</accession>
<dbReference type="GO" id="GO:0006542">
    <property type="term" value="P:glutamine biosynthetic process"/>
    <property type="evidence" value="ECO:0007669"/>
    <property type="project" value="TreeGrafter"/>
</dbReference>
<dbReference type="SMART" id="SM01230">
    <property type="entry name" value="Gln-synt_C"/>
    <property type="match status" value="1"/>
</dbReference>
<evidence type="ECO:0000259" key="5">
    <source>
        <dbReference type="PROSITE" id="PS51987"/>
    </source>
</evidence>
<protein>
    <recommendedName>
        <fullName evidence="2">glutamine synthetase</fullName>
        <ecNumber evidence="2">6.3.1.2</ecNumber>
    </recommendedName>
</protein>
<dbReference type="eggNOG" id="COG0174">
    <property type="taxonomic scope" value="Bacteria"/>
</dbReference>
<dbReference type="PANTHER" id="PTHR43407">
    <property type="entry name" value="GLUTAMINE SYNTHETASE"/>
    <property type="match status" value="1"/>
</dbReference>
<dbReference type="EMBL" id="JPMD01000028">
    <property type="protein sequence ID" value="KEZ85910.1"/>
    <property type="molecule type" value="Genomic_DNA"/>
</dbReference>
<keyword evidence="7" id="KW-1185">Reference proteome</keyword>
<dbReference type="Pfam" id="PF00120">
    <property type="entry name" value="Gln-synt_C"/>
    <property type="match status" value="1"/>
</dbReference>
<evidence type="ECO:0000256" key="1">
    <source>
        <dbReference type="ARBA" id="ARBA00009897"/>
    </source>
</evidence>
<comment type="caution">
    <text evidence="6">The sequence shown here is derived from an EMBL/GenBank/DDBJ whole genome shotgun (WGS) entry which is preliminary data.</text>
</comment>
<dbReference type="STRING" id="318464.IO99_12300"/>
<evidence type="ECO:0000256" key="4">
    <source>
        <dbReference type="RuleBase" id="RU000384"/>
    </source>
</evidence>
<dbReference type="GO" id="GO:0016020">
    <property type="term" value="C:membrane"/>
    <property type="evidence" value="ECO:0007669"/>
    <property type="project" value="TreeGrafter"/>
</dbReference>
<feature type="domain" description="GS catalytic" evidence="5">
    <location>
        <begin position="140"/>
        <end position="550"/>
    </location>
</feature>
<organism evidence="6 7">
    <name type="scientific">Clostridium sulfidigenes</name>
    <dbReference type="NCBI Taxonomy" id="318464"/>
    <lineage>
        <taxon>Bacteria</taxon>
        <taxon>Bacillati</taxon>
        <taxon>Bacillota</taxon>
        <taxon>Clostridia</taxon>
        <taxon>Eubacteriales</taxon>
        <taxon>Clostridiaceae</taxon>
        <taxon>Clostridium</taxon>
    </lineage>
</organism>
<gene>
    <name evidence="6" type="ORF">IO99_12300</name>
</gene>